<organism evidence="2 3">
    <name type="scientific">Amblyomma americanum</name>
    <name type="common">Lone star tick</name>
    <dbReference type="NCBI Taxonomy" id="6943"/>
    <lineage>
        <taxon>Eukaryota</taxon>
        <taxon>Metazoa</taxon>
        <taxon>Ecdysozoa</taxon>
        <taxon>Arthropoda</taxon>
        <taxon>Chelicerata</taxon>
        <taxon>Arachnida</taxon>
        <taxon>Acari</taxon>
        <taxon>Parasitiformes</taxon>
        <taxon>Ixodida</taxon>
        <taxon>Ixodoidea</taxon>
        <taxon>Ixodidae</taxon>
        <taxon>Amblyomminae</taxon>
        <taxon>Amblyomma</taxon>
    </lineage>
</organism>
<feature type="compositionally biased region" description="Basic and acidic residues" evidence="1">
    <location>
        <begin position="21"/>
        <end position="31"/>
    </location>
</feature>
<protein>
    <submittedName>
        <fullName evidence="2">Uncharacterized protein</fullName>
    </submittedName>
</protein>
<gene>
    <name evidence="2" type="ORF">V5799_027253</name>
</gene>
<evidence type="ECO:0000313" key="3">
    <source>
        <dbReference type="Proteomes" id="UP001321473"/>
    </source>
</evidence>
<evidence type="ECO:0000313" key="2">
    <source>
        <dbReference type="EMBL" id="KAK8761475.1"/>
    </source>
</evidence>
<evidence type="ECO:0000256" key="1">
    <source>
        <dbReference type="SAM" id="MobiDB-lite"/>
    </source>
</evidence>
<accession>A0AAQ4DG85</accession>
<dbReference type="AlphaFoldDB" id="A0AAQ4DG85"/>
<sequence length="114" mass="12049">MAAQEGNGNVLVPEDACPAGPKEEPPAEDGKMSTTDHGPTSTPCPLQQGPLEGLVPVQQCYVMLPPSRHQLLPDDTALPTDPLPVWSDGVSARGLHICPSRYIIDELVGMPTKA</sequence>
<dbReference type="Proteomes" id="UP001321473">
    <property type="component" value="Unassembled WGS sequence"/>
</dbReference>
<comment type="caution">
    <text evidence="2">The sequence shown here is derived from an EMBL/GenBank/DDBJ whole genome shotgun (WGS) entry which is preliminary data.</text>
</comment>
<keyword evidence="3" id="KW-1185">Reference proteome</keyword>
<feature type="region of interest" description="Disordered" evidence="1">
    <location>
        <begin position="1"/>
        <end position="50"/>
    </location>
</feature>
<name>A0AAQ4DG85_AMBAM</name>
<proteinExistence type="predicted"/>
<feature type="non-terminal residue" evidence="2">
    <location>
        <position position="114"/>
    </location>
</feature>
<feature type="compositionally biased region" description="Polar residues" evidence="1">
    <location>
        <begin position="32"/>
        <end position="45"/>
    </location>
</feature>
<reference evidence="2 3" key="1">
    <citation type="journal article" date="2023" name="Arcadia Sci">
        <title>De novo assembly of a long-read Amblyomma americanum tick genome.</title>
        <authorList>
            <person name="Chou S."/>
            <person name="Poskanzer K.E."/>
            <person name="Rollins M."/>
            <person name="Thuy-Boun P.S."/>
        </authorList>
    </citation>
    <scope>NUCLEOTIDE SEQUENCE [LARGE SCALE GENOMIC DNA]</scope>
    <source>
        <strain evidence="2">F_SG_1</strain>
        <tissue evidence="2">Salivary glands</tissue>
    </source>
</reference>
<dbReference type="EMBL" id="JARKHS020031119">
    <property type="protein sequence ID" value="KAK8761475.1"/>
    <property type="molecule type" value="Genomic_DNA"/>
</dbReference>